<dbReference type="EMBL" id="BABT02000220">
    <property type="protein sequence ID" value="GAA99191.1"/>
    <property type="molecule type" value="Genomic_DNA"/>
</dbReference>
<dbReference type="HOGENOM" id="CLU_037460_0_0_1"/>
<gene>
    <name evidence="10" type="primary">Mo05883</name>
    <name evidence="10" type="ORF">E5Q_05883</name>
</gene>
<dbReference type="Proteomes" id="UP000009131">
    <property type="component" value="Unassembled WGS sequence"/>
</dbReference>
<dbReference type="CDD" id="cd17872">
    <property type="entry name" value="GPN3"/>
    <property type="match status" value="1"/>
</dbReference>
<dbReference type="PANTHER" id="PTHR21231">
    <property type="entry name" value="XPA-BINDING PROTEIN 1-RELATED"/>
    <property type="match status" value="1"/>
</dbReference>
<dbReference type="Gene3D" id="3.40.50.300">
    <property type="entry name" value="P-loop containing nucleotide triphosphate hydrolases"/>
    <property type="match status" value="1"/>
</dbReference>
<dbReference type="Pfam" id="PF03029">
    <property type="entry name" value="ATP_bind_1"/>
    <property type="match status" value="1"/>
</dbReference>
<dbReference type="OrthoDB" id="5839at2759"/>
<evidence type="ECO:0000256" key="5">
    <source>
        <dbReference type="ARBA" id="ARBA00023134"/>
    </source>
</evidence>
<keyword evidence="4 8" id="KW-0378">Hydrolase</keyword>
<proteinExistence type="inferred from homology"/>
<dbReference type="STRING" id="764103.G7E972"/>
<dbReference type="FunFam" id="3.40.50.300:FF:000552">
    <property type="entry name" value="GPN-loop GTPase 3"/>
    <property type="match status" value="1"/>
</dbReference>
<comment type="caution">
    <text evidence="10">The sequence shown here is derived from an EMBL/GenBank/DDBJ whole genome shotgun (WGS) entry which is preliminary data.</text>
</comment>
<evidence type="ECO:0000256" key="3">
    <source>
        <dbReference type="ARBA" id="ARBA00022741"/>
    </source>
</evidence>
<keyword evidence="11" id="KW-1185">Reference proteome</keyword>
<feature type="region of interest" description="Disordered" evidence="9">
    <location>
        <begin position="258"/>
        <end position="278"/>
    </location>
</feature>
<evidence type="ECO:0000256" key="6">
    <source>
        <dbReference type="ARBA" id="ARBA00054449"/>
    </source>
</evidence>
<accession>G7E972</accession>
<evidence type="ECO:0000256" key="9">
    <source>
        <dbReference type="SAM" id="MobiDB-lite"/>
    </source>
</evidence>
<evidence type="ECO:0000256" key="4">
    <source>
        <dbReference type="ARBA" id="ARBA00022801"/>
    </source>
</evidence>
<reference evidence="10 11" key="1">
    <citation type="journal article" date="2011" name="J. Gen. Appl. Microbiol.">
        <title>Draft genome sequencing of the enigmatic basidiomycete Mixia osmundae.</title>
        <authorList>
            <person name="Nishida H."/>
            <person name="Nagatsuka Y."/>
            <person name="Sugiyama J."/>
        </authorList>
    </citation>
    <scope>NUCLEOTIDE SEQUENCE [LARGE SCALE GENOMIC DNA]</scope>
    <source>
        <strain evidence="11">CBS 9802 / IAM 14324 / JCM 22182 / KY 12970</strain>
    </source>
</reference>
<dbReference type="SUPFAM" id="SSF52540">
    <property type="entry name" value="P-loop containing nucleoside triphosphate hydrolases"/>
    <property type="match status" value="1"/>
</dbReference>
<dbReference type="PANTHER" id="PTHR21231:SF7">
    <property type="entry name" value="GPN-LOOP GTPASE 3"/>
    <property type="match status" value="1"/>
</dbReference>
<keyword evidence="3 8" id="KW-0547">Nucleotide-binding</keyword>
<dbReference type="InterPro" id="IPR027417">
    <property type="entry name" value="P-loop_NTPase"/>
</dbReference>
<reference evidence="10 11" key="2">
    <citation type="journal article" date="2012" name="Open Biol.">
        <title>Characteristics of nucleosomes and linker DNA regions on the genome of the basidiomycete Mixia osmundae revealed by mono- and dinucleosome mapping.</title>
        <authorList>
            <person name="Nishida H."/>
            <person name="Kondo S."/>
            <person name="Matsumoto T."/>
            <person name="Suzuki Y."/>
            <person name="Yoshikawa H."/>
            <person name="Taylor T.D."/>
            <person name="Sugiyama J."/>
        </authorList>
    </citation>
    <scope>NUCLEOTIDE SEQUENCE [LARGE SCALE GENOMIC DNA]</scope>
    <source>
        <strain evidence="11">CBS 9802 / IAM 14324 / JCM 22182 / KY 12970</strain>
    </source>
</reference>
<evidence type="ECO:0000256" key="7">
    <source>
        <dbReference type="ARBA" id="ARBA00061952"/>
    </source>
</evidence>
<evidence type="ECO:0000313" key="10">
    <source>
        <dbReference type="EMBL" id="GAA99191.1"/>
    </source>
</evidence>
<dbReference type="GO" id="GO:0003924">
    <property type="term" value="F:GTPase activity"/>
    <property type="evidence" value="ECO:0007669"/>
    <property type="project" value="TreeGrafter"/>
</dbReference>
<evidence type="ECO:0000256" key="8">
    <source>
        <dbReference type="RuleBase" id="RU365059"/>
    </source>
</evidence>
<comment type="subunit">
    <text evidence="7">Heterodimers with GPN1 or GPN2. Binds to RNA polymerase II (RNAPII).</text>
</comment>
<comment type="function">
    <text evidence="6 8">Small GTPase required for proper nuclear import of RNA polymerase II and III (RNAPII and RNAPIII). May act at an RNAP assembly step prior to nuclear import.</text>
</comment>
<protein>
    <recommendedName>
        <fullName evidence="2 8">GPN-loop GTPase 3</fullName>
    </recommendedName>
</protein>
<dbReference type="eggNOG" id="KOG1534">
    <property type="taxonomic scope" value="Eukaryota"/>
</dbReference>
<keyword evidence="5 8" id="KW-0342">GTP-binding</keyword>
<dbReference type="InterPro" id="IPR030228">
    <property type="entry name" value="Gpn3"/>
</dbReference>
<dbReference type="FunCoup" id="G7E972">
    <property type="interactions" value="626"/>
</dbReference>
<dbReference type="GO" id="GO:0005525">
    <property type="term" value="F:GTP binding"/>
    <property type="evidence" value="ECO:0007669"/>
    <property type="project" value="UniProtKB-KW"/>
</dbReference>
<evidence type="ECO:0000313" key="11">
    <source>
        <dbReference type="Proteomes" id="UP000009131"/>
    </source>
</evidence>
<comment type="similarity">
    <text evidence="1 8">Belongs to the GPN-loop GTPase family.</text>
</comment>
<dbReference type="AlphaFoldDB" id="G7E972"/>
<sequence length="278" mass="31276">MRYAVLVTGPAGSGKTTLCGALIAHAQTLGRSVHLFNLDPAAEHFDYQPSIDVKDLISLDEVMEDLQMGPNGGLIYCFEYLLQNMDWLDASMGDYEDDFLIVDCPGQIELYTHIPLIPRLVAQLNQLNVRMCALYLIESQFMEDTAKYFSGVLSAMSCMINLELPHLNLMTKMDLVKSSRESRGAKPRQLERYLEADPMLLTDEINAKTNPKFHALNETLVDLIQEYSMVSFLPVDASDEESLTVLLSHIDNVLQYGENEEVKEPKDLDGGDFPEEED</sequence>
<name>G7E972_MIXOS</name>
<dbReference type="InParanoid" id="G7E972"/>
<feature type="compositionally biased region" description="Basic and acidic residues" evidence="9">
    <location>
        <begin position="260"/>
        <end position="269"/>
    </location>
</feature>
<evidence type="ECO:0000256" key="1">
    <source>
        <dbReference type="ARBA" id="ARBA00005290"/>
    </source>
</evidence>
<dbReference type="InterPro" id="IPR004130">
    <property type="entry name" value="Gpn"/>
</dbReference>
<evidence type="ECO:0000256" key="2">
    <source>
        <dbReference type="ARBA" id="ARBA00014587"/>
    </source>
</evidence>
<organism evidence="10 11">
    <name type="scientific">Mixia osmundae (strain CBS 9802 / IAM 14324 / JCM 22182 / KY 12970)</name>
    <dbReference type="NCBI Taxonomy" id="764103"/>
    <lineage>
        <taxon>Eukaryota</taxon>
        <taxon>Fungi</taxon>
        <taxon>Dikarya</taxon>
        <taxon>Basidiomycota</taxon>
        <taxon>Pucciniomycotina</taxon>
        <taxon>Mixiomycetes</taxon>
        <taxon>Mixiales</taxon>
        <taxon>Mixiaceae</taxon>
        <taxon>Mixia</taxon>
    </lineage>
</organism>